<dbReference type="InterPro" id="IPR044726">
    <property type="entry name" value="ABCC_6TM_D2"/>
</dbReference>
<dbReference type="OrthoDB" id="5950914at2759"/>
<dbReference type="InterPro" id="IPR011527">
    <property type="entry name" value="ABC1_TM_dom"/>
</dbReference>
<evidence type="ECO:0000259" key="11">
    <source>
        <dbReference type="PROSITE" id="PS50893"/>
    </source>
</evidence>
<feature type="domain" description="ABC transporter" evidence="11">
    <location>
        <begin position="1080"/>
        <end position="1298"/>
    </location>
</feature>
<dbReference type="GO" id="GO:0016887">
    <property type="term" value="F:ATP hydrolysis activity"/>
    <property type="evidence" value="ECO:0007669"/>
    <property type="project" value="InterPro"/>
</dbReference>
<dbReference type="GO" id="GO:0016020">
    <property type="term" value="C:membrane"/>
    <property type="evidence" value="ECO:0007669"/>
    <property type="project" value="UniProtKB-SubCell"/>
</dbReference>
<feature type="transmembrane region" description="Helical" evidence="10">
    <location>
        <begin position="995"/>
        <end position="1026"/>
    </location>
</feature>
<dbReference type="InterPro" id="IPR003439">
    <property type="entry name" value="ABC_transporter-like_ATP-bd"/>
</dbReference>
<dbReference type="Gene3D" id="1.20.1560.10">
    <property type="entry name" value="ABC transporter type 1, transmembrane domain"/>
    <property type="match status" value="2"/>
</dbReference>
<evidence type="ECO:0000256" key="8">
    <source>
        <dbReference type="ARBA" id="ARBA00022989"/>
    </source>
</evidence>
<dbReference type="InterPro" id="IPR027417">
    <property type="entry name" value="P-loop_NTPase"/>
</dbReference>
<evidence type="ECO:0000313" key="13">
    <source>
        <dbReference type="EMBL" id="PFX31598.1"/>
    </source>
</evidence>
<name>A0A2B4SSM1_STYPI</name>
<keyword evidence="4 10" id="KW-0812">Transmembrane</keyword>
<sequence>MNDGGEYTSSTHPQRKANIISFLLFWWTNDLFKTGNQRPLEQSDFWPLHEEDTTSELTRRLHSQWMNDLDDHKLTGKEPKLWKSAFKVLSLKDLLVISFAGLIDSVGRFLQPFFLGLFISTLMSDRPERDLLCGCAVLMLIIVVMKSVAVHHSSFKLYVIGMRMKASLKGIIFKKILQLSQHMLNDFTKGHVVDLVTNDVQRMEQAARQFFRLLVAIFDVCVVVPLLWYFIGWQALTGIIFLFLLVPFGGYLTYLSGKLRLQTAVISDRRINLMTEIIAGIREVKTHAWEWFFRDQVKETRRKEMKIIRCKSILLSCAISLMYTSGIVASFISLLTLALCGHHLTPFIVFTLLSIINVLRNSALRSIGEGTQFVYEAYVSFQRIQEFLMLENLRSVTDVKPLTKLTEESLKKSSPFENEEFDVIINELTCFEESLKKSSDINMFIDDLESKNNRNILEKKNLGESQPEKPLTIKDEELQGKPEKTMVKLFNVTCKIDSNKCSVKSIYLEAKDDHFAIITGPVGSGKSTLLSVITGEIPVTDGNVRCSGTIAYVPQVPWVFSGTLRDNILFGRPFDFNKYVRTIRACALEKDIEGFPNKDQVVIGERGDTLSGGQKTRISLARAVYADCDIYLLDNPLAAVDANVSNDIFNHCILGILSRKVRLMVSHQEFHMKFADEVIVLHGGSVIDRGTFSELDEKATLVDILEPQNKSFHETFFEELITRNTKVHCSDNKQVKSIEIPDEDRMTGTVSWKLYWDYLTAGVHPTILGGIALMFLLCQGVMVSPDLWLSFLTRLSSEDQTDRINIGIYASCVTAAVILATIRAYMFFQVVLRSSESLHNDMVTALLKAPVLFFDSNPIGRILNRFSKDIGCMDEVLPKTFLFAVQLVLFVLTAALVPWLANAWLAAVVVPIIILYIYIARYFMKTSRELKRLESVCRSPVLSHISETLDGLDTIRSRGRQRDFADQLHRYQDVHNQAYYMVLAATRWLGIRLDLLSAILIGAVALVAALFCHDNALVGLAFVYVFETSHFTQVSVQQSCEVENLMTSVERVMAVTKLEPEAGYDTPTEKPKQWPTNGDTKFTELSLTYYPDGPAALKKINMNIERHSKVGVVGRTGSGKSSIVSALLRMPEAEGSITVDGVELNSLNLQDSRSCISVLSQNPVVFSGSLRMNLDPLQKHSDVDLWDALETVQLKKLVENFQGKLDYTITNKGRNLSVGEKQLVCLARVLLEGSKIVVLDEPTAHVDPKTEQIIHETIHEKLKSSTVITIAHRLKTIEECDKIVQLSDGKLVVESCYV</sequence>
<evidence type="ECO:0000256" key="10">
    <source>
        <dbReference type="SAM" id="Phobius"/>
    </source>
</evidence>
<gene>
    <name evidence="13" type="ORF">AWC38_SpisGene3502</name>
</gene>
<evidence type="ECO:0000259" key="12">
    <source>
        <dbReference type="PROSITE" id="PS50929"/>
    </source>
</evidence>
<feature type="transmembrane region" description="Helical" evidence="10">
    <location>
        <begin position="804"/>
        <end position="828"/>
    </location>
</feature>
<dbReference type="PANTHER" id="PTHR24223:SF456">
    <property type="entry name" value="MULTIDRUG RESISTANCE-ASSOCIATED PROTEIN LETHAL(2)03659"/>
    <property type="match status" value="1"/>
</dbReference>
<dbReference type="FunFam" id="3.40.50.300:FF:000163">
    <property type="entry name" value="Multidrug resistance-associated protein member 4"/>
    <property type="match status" value="1"/>
</dbReference>
<dbReference type="InterPro" id="IPR003593">
    <property type="entry name" value="AAA+_ATPase"/>
</dbReference>
<feature type="transmembrane region" description="Helical" evidence="10">
    <location>
        <begin position="94"/>
        <end position="119"/>
    </location>
</feature>
<keyword evidence="14" id="KW-1185">Reference proteome</keyword>
<feature type="transmembrane region" description="Helical" evidence="10">
    <location>
        <begin position="210"/>
        <end position="230"/>
    </location>
</feature>
<keyword evidence="8 10" id="KW-1133">Transmembrane helix</keyword>
<evidence type="ECO:0000256" key="7">
    <source>
        <dbReference type="ARBA" id="ARBA00022840"/>
    </source>
</evidence>
<keyword evidence="6" id="KW-0547">Nucleotide-binding</keyword>
<dbReference type="STRING" id="50429.A0A2B4SSM1"/>
<feature type="domain" description="ABC transporter" evidence="11">
    <location>
        <begin position="487"/>
        <end position="708"/>
    </location>
</feature>
<proteinExistence type="inferred from homology"/>
<dbReference type="Pfam" id="PF00664">
    <property type="entry name" value="ABC_membrane"/>
    <property type="match status" value="2"/>
</dbReference>
<dbReference type="Gene3D" id="3.40.50.300">
    <property type="entry name" value="P-loop containing nucleotide triphosphate hydrolases"/>
    <property type="match status" value="2"/>
</dbReference>
<feature type="transmembrane region" description="Helical" evidence="10">
    <location>
        <begin position="236"/>
        <end position="254"/>
    </location>
</feature>
<keyword evidence="7" id="KW-0067">ATP-binding</keyword>
<comment type="subcellular location">
    <subcellularLocation>
        <location evidence="1">Membrane</location>
        <topology evidence="1">Multi-pass membrane protein</topology>
    </subcellularLocation>
</comment>
<dbReference type="Pfam" id="PF00005">
    <property type="entry name" value="ABC_tran"/>
    <property type="match status" value="2"/>
</dbReference>
<evidence type="ECO:0000256" key="2">
    <source>
        <dbReference type="ARBA" id="ARBA00009726"/>
    </source>
</evidence>
<evidence type="ECO:0000313" key="14">
    <source>
        <dbReference type="Proteomes" id="UP000225706"/>
    </source>
</evidence>
<dbReference type="Proteomes" id="UP000225706">
    <property type="component" value="Unassembled WGS sequence"/>
</dbReference>
<dbReference type="PROSITE" id="PS50929">
    <property type="entry name" value="ABC_TM1F"/>
    <property type="match status" value="2"/>
</dbReference>
<dbReference type="FunFam" id="3.40.50.300:FF:000973">
    <property type="entry name" value="Multidrug resistance-associated protein 4"/>
    <property type="match status" value="1"/>
</dbReference>
<evidence type="ECO:0000256" key="4">
    <source>
        <dbReference type="ARBA" id="ARBA00022692"/>
    </source>
</evidence>
<keyword evidence="3" id="KW-0813">Transport</keyword>
<evidence type="ECO:0000256" key="5">
    <source>
        <dbReference type="ARBA" id="ARBA00022737"/>
    </source>
</evidence>
<dbReference type="GO" id="GO:0140359">
    <property type="term" value="F:ABC-type transporter activity"/>
    <property type="evidence" value="ECO:0007669"/>
    <property type="project" value="InterPro"/>
</dbReference>
<comment type="caution">
    <text evidence="13">The sequence shown here is derived from an EMBL/GenBank/DDBJ whole genome shotgun (WGS) entry which is preliminary data.</text>
</comment>
<dbReference type="CDD" id="cd03250">
    <property type="entry name" value="ABCC_MRP_domain1"/>
    <property type="match status" value="1"/>
</dbReference>
<feature type="transmembrane region" description="Helical" evidence="10">
    <location>
        <begin position="876"/>
        <end position="897"/>
    </location>
</feature>
<dbReference type="GO" id="GO:0005524">
    <property type="term" value="F:ATP binding"/>
    <property type="evidence" value="ECO:0007669"/>
    <property type="project" value="UniProtKB-KW"/>
</dbReference>
<keyword evidence="9 10" id="KW-0472">Membrane</keyword>
<evidence type="ECO:0000256" key="9">
    <source>
        <dbReference type="ARBA" id="ARBA00023136"/>
    </source>
</evidence>
<dbReference type="SUPFAM" id="SSF90123">
    <property type="entry name" value="ABC transporter transmembrane region"/>
    <property type="match status" value="2"/>
</dbReference>
<feature type="transmembrane region" description="Helical" evidence="10">
    <location>
        <begin position="312"/>
        <end position="335"/>
    </location>
</feature>
<dbReference type="InterPro" id="IPR017871">
    <property type="entry name" value="ABC_transporter-like_CS"/>
</dbReference>
<dbReference type="InterPro" id="IPR036640">
    <property type="entry name" value="ABC1_TM_sf"/>
</dbReference>
<keyword evidence="5" id="KW-0677">Repeat</keyword>
<dbReference type="PROSITE" id="PS00211">
    <property type="entry name" value="ABC_TRANSPORTER_1"/>
    <property type="match status" value="2"/>
</dbReference>
<dbReference type="InterPro" id="IPR044746">
    <property type="entry name" value="ABCC_6TM_D1"/>
</dbReference>
<dbReference type="FunFam" id="1.20.1560.10:FF:000014">
    <property type="entry name" value="Multidrug resistance-associated protein member 4"/>
    <property type="match status" value="1"/>
</dbReference>
<dbReference type="SMART" id="SM00382">
    <property type="entry name" value="AAA"/>
    <property type="match status" value="2"/>
</dbReference>
<protein>
    <submittedName>
        <fullName evidence="13">Putative multidrug resistance-associated protein lethal(2)03659</fullName>
    </submittedName>
</protein>
<feature type="transmembrane region" description="Helical" evidence="10">
    <location>
        <begin position="903"/>
        <end position="923"/>
    </location>
</feature>
<dbReference type="EMBL" id="LSMT01000033">
    <property type="protein sequence ID" value="PFX31598.1"/>
    <property type="molecule type" value="Genomic_DNA"/>
</dbReference>
<dbReference type="InterPro" id="IPR050173">
    <property type="entry name" value="ABC_transporter_C-like"/>
</dbReference>
<evidence type="ECO:0000256" key="6">
    <source>
        <dbReference type="ARBA" id="ARBA00022741"/>
    </source>
</evidence>
<dbReference type="PANTHER" id="PTHR24223">
    <property type="entry name" value="ATP-BINDING CASSETTE SUB-FAMILY C"/>
    <property type="match status" value="1"/>
</dbReference>
<dbReference type="CDD" id="cd18579">
    <property type="entry name" value="ABC_6TM_ABCC_D1"/>
    <property type="match status" value="1"/>
</dbReference>
<reference evidence="14" key="1">
    <citation type="journal article" date="2017" name="bioRxiv">
        <title>Comparative analysis of the genomes of Stylophora pistillata and Acropora digitifera provides evidence for extensive differences between species of corals.</title>
        <authorList>
            <person name="Voolstra C.R."/>
            <person name="Li Y."/>
            <person name="Liew Y.J."/>
            <person name="Baumgarten S."/>
            <person name="Zoccola D."/>
            <person name="Flot J.-F."/>
            <person name="Tambutte S."/>
            <person name="Allemand D."/>
            <person name="Aranda M."/>
        </authorList>
    </citation>
    <scope>NUCLEOTIDE SEQUENCE [LARGE SCALE GENOMIC DNA]</scope>
</reference>
<dbReference type="CDD" id="cd03244">
    <property type="entry name" value="ABCC_MRP_domain2"/>
    <property type="match status" value="1"/>
</dbReference>
<accession>A0A2B4SSM1</accession>
<organism evidence="13 14">
    <name type="scientific">Stylophora pistillata</name>
    <name type="common">Smooth cauliflower coral</name>
    <dbReference type="NCBI Taxonomy" id="50429"/>
    <lineage>
        <taxon>Eukaryota</taxon>
        <taxon>Metazoa</taxon>
        <taxon>Cnidaria</taxon>
        <taxon>Anthozoa</taxon>
        <taxon>Hexacorallia</taxon>
        <taxon>Scleractinia</taxon>
        <taxon>Astrocoeniina</taxon>
        <taxon>Pocilloporidae</taxon>
        <taxon>Stylophora</taxon>
    </lineage>
</organism>
<dbReference type="SUPFAM" id="SSF52540">
    <property type="entry name" value="P-loop containing nucleoside triphosphate hydrolases"/>
    <property type="match status" value="2"/>
</dbReference>
<feature type="transmembrane region" description="Helical" evidence="10">
    <location>
        <begin position="131"/>
        <end position="149"/>
    </location>
</feature>
<dbReference type="PROSITE" id="PS50893">
    <property type="entry name" value="ABC_TRANSPORTER_2"/>
    <property type="match status" value="2"/>
</dbReference>
<feature type="transmembrane region" description="Helical" evidence="10">
    <location>
        <begin position="755"/>
        <end position="784"/>
    </location>
</feature>
<evidence type="ECO:0000256" key="3">
    <source>
        <dbReference type="ARBA" id="ARBA00022448"/>
    </source>
</evidence>
<feature type="domain" description="ABC transmembrane type-1" evidence="12">
    <location>
        <begin position="770"/>
        <end position="1017"/>
    </location>
</feature>
<comment type="similarity">
    <text evidence="2">Belongs to the ABC transporter superfamily. ABCC family. Conjugate transporter (TC 3.A.1.208) subfamily.</text>
</comment>
<feature type="domain" description="ABC transmembrane type-1" evidence="12">
    <location>
        <begin position="95"/>
        <end position="362"/>
    </location>
</feature>
<evidence type="ECO:0000256" key="1">
    <source>
        <dbReference type="ARBA" id="ARBA00004141"/>
    </source>
</evidence>
<dbReference type="CDD" id="cd18580">
    <property type="entry name" value="ABC_6TM_ABCC_D2"/>
    <property type="match status" value="1"/>
</dbReference>